<reference evidence="2 3" key="1">
    <citation type="journal article" date="2018" name="Front. Plant Sci.">
        <title>Red Clover (Trifolium pratense) and Zigzag Clover (T. medium) - A Picture of Genomic Similarities and Differences.</title>
        <authorList>
            <person name="Dluhosova J."/>
            <person name="Istvanek J."/>
            <person name="Nedelnik J."/>
            <person name="Repkova J."/>
        </authorList>
    </citation>
    <scope>NUCLEOTIDE SEQUENCE [LARGE SCALE GENOMIC DNA]</scope>
    <source>
        <strain evidence="3">cv. 10/8</strain>
        <tissue evidence="2">Leaf</tissue>
    </source>
</reference>
<sequence>MDLDEDLRNGFVVEKEETKTRGFQLGGGGKDGDGDGGDGDGDLAFGSETEFFEEDHGAGVGVHGERFDFCGGCGGGENEYCGEEEKEGNVGFPHYDWGWWRSEWRFVGKGTPRLATHT</sequence>
<dbReference type="EMBL" id="LXQA010009372">
    <property type="protein sequence ID" value="MCH85911.1"/>
    <property type="molecule type" value="Genomic_DNA"/>
</dbReference>
<feature type="region of interest" description="Disordered" evidence="1">
    <location>
        <begin position="1"/>
        <end position="45"/>
    </location>
</feature>
<keyword evidence="3" id="KW-1185">Reference proteome</keyword>
<dbReference type="AlphaFoldDB" id="A0A392MF43"/>
<dbReference type="Proteomes" id="UP000265520">
    <property type="component" value="Unassembled WGS sequence"/>
</dbReference>
<evidence type="ECO:0000256" key="1">
    <source>
        <dbReference type="SAM" id="MobiDB-lite"/>
    </source>
</evidence>
<protein>
    <submittedName>
        <fullName evidence="2">Uncharacterized protein</fullName>
    </submittedName>
</protein>
<evidence type="ECO:0000313" key="3">
    <source>
        <dbReference type="Proteomes" id="UP000265520"/>
    </source>
</evidence>
<organism evidence="2 3">
    <name type="scientific">Trifolium medium</name>
    <dbReference type="NCBI Taxonomy" id="97028"/>
    <lineage>
        <taxon>Eukaryota</taxon>
        <taxon>Viridiplantae</taxon>
        <taxon>Streptophyta</taxon>
        <taxon>Embryophyta</taxon>
        <taxon>Tracheophyta</taxon>
        <taxon>Spermatophyta</taxon>
        <taxon>Magnoliopsida</taxon>
        <taxon>eudicotyledons</taxon>
        <taxon>Gunneridae</taxon>
        <taxon>Pentapetalae</taxon>
        <taxon>rosids</taxon>
        <taxon>fabids</taxon>
        <taxon>Fabales</taxon>
        <taxon>Fabaceae</taxon>
        <taxon>Papilionoideae</taxon>
        <taxon>50 kb inversion clade</taxon>
        <taxon>NPAAA clade</taxon>
        <taxon>Hologalegina</taxon>
        <taxon>IRL clade</taxon>
        <taxon>Trifolieae</taxon>
        <taxon>Trifolium</taxon>
    </lineage>
</organism>
<evidence type="ECO:0000313" key="2">
    <source>
        <dbReference type="EMBL" id="MCH85911.1"/>
    </source>
</evidence>
<proteinExistence type="predicted"/>
<comment type="caution">
    <text evidence="2">The sequence shown here is derived from an EMBL/GenBank/DDBJ whole genome shotgun (WGS) entry which is preliminary data.</text>
</comment>
<name>A0A392MF43_9FABA</name>
<gene>
    <name evidence="2" type="ORF">A2U01_0006763</name>
</gene>
<accession>A0A392MF43</accession>